<dbReference type="Pfam" id="PF04542">
    <property type="entry name" value="Sigma70_r2"/>
    <property type="match status" value="1"/>
</dbReference>
<keyword evidence="3" id="KW-0731">Sigma factor</keyword>
<evidence type="ECO:0000256" key="3">
    <source>
        <dbReference type="ARBA" id="ARBA00023082"/>
    </source>
</evidence>
<dbReference type="Gene3D" id="1.10.1740.10">
    <property type="match status" value="1"/>
</dbReference>
<proteinExistence type="inferred from homology"/>
<evidence type="ECO:0000256" key="2">
    <source>
        <dbReference type="ARBA" id="ARBA00023015"/>
    </source>
</evidence>
<evidence type="ECO:0000313" key="8">
    <source>
        <dbReference type="EMBL" id="WAX58915.1"/>
    </source>
</evidence>
<reference evidence="8" key="1">
    <citation type="submission" date="2022-05" db="EMBL/GenBank/DDBJ databases">
        <title>Jatrophihabitans sp. SB3-54 whole genome sequence.</title>
        <authorList>
            <person name="Suh M.K."/>
            <person name="Eom M.K."/>
            <person name="Kim J.S."/>
            <person name="Kim H.S."/>
            <person name="Do H.E."/>
            <person name="Shin Y.K."/>
            <person name="Lee J.-S."/>
        </authorList>
    </citation>
    <scope>NUCLEOTIDE SEQUENCE</scope>
    <source>
        <strain evidence="8">SB3-54</strain>
    </source>
</reference>
<dbReference type="PANTHER" id="PTHR43133:SF66">
    <property type="entry name" value="ECF RNA POLYMERASE SIGMA FACTOR SIGK"/>
    <property type="match status" value="1"/>
</dbReference>
<evidence type="ECO:0000256" key="1">
    <source>
        <dbReference type="ARBA" id="ARBA00010641"/>
    </source>
</evidence>
<keyword evidence="2" id="KW-0805">Transcription regulation</keyword>
<evidence type="ECO:0000256" key="4">
    <source>
        <dbReference type="ARBA" id="ARBA00023163"/>
    </source>
</evidence>
<dbReference type="InterPro" id="IPR014284">
    <property type="entry name" value="RNA_pol_sigma-70_dom"/>
</dbReference>
<accession>A0ABY7K246</accession>
<gene>
    <name evidence="8" type="primary">sigK</name>
    <name evidence="8" type="ORF">M6B22_09180</name>
</gene>
<dbReference type="InterPro" id="IPR007627">
    <property type="entry name" value="RNA_pol_sigma70_r2"/>
</dbReference>
<feature type="region of interest" description="Disordered" evidence="5">
    <location>
        <begin position="1"/>
        <end position="48"/>
    </location>
</feature>
<evidence type="ECO:0000256" key="5">
    <source>
        <dbReference type="SAM" id="MobiDB-lite"/>
    </source>
</evidence>
<dbReference type="EMBL" id="CP097463">
    <property type="protein sequence ID" value="WAX58915.1"/>
    <property type="molecule type" value="Genomic_DNA"/>
</dbReference>
<comment type="similarity">
    <text evidence="1">Belongs to the sigma-70 factor family. ECF subfamily.</text>
</comment>
<dbReference type="SUPFAM" id="SSF88946">
    <property type="entry name" value="Sigma2 domain of RNA polymerase sigma factors"/>
    <property type="match status" value="1"/>
</dbReference>
<protein>
    <submittedName>
        <fullName evidence="8">ECF RNA polymerase sigma factor SigK</fullName>
    </submittedName>
</protein>
<dbReference type="Pfam" id="PF08281">
    <property type="entry name" value="Sigma70_r4_2"/>
    <property type="match status" value="1"/>
</dbReference>
<name>A0ABY7K246_9ACTN</name>
<dbReference type="InterPro" id="IPR013325">
    <property type="entry name" value="RNA_pol_sigma_r2"/>
</dbReference>
<dbReference type="Gene3D" id="1.10.10.10">
    <property type="entry name" value="Winged helix-like DNA-binding domain superfamily/Winged helix DNA-binding domain"/>
    <property type="match status" value="1"/>
</dbReference>
<feature type="domain" description="RNA polymerase sigma-70 region 2" evidence="6">
    <location>
        <begin position="64"/>
        <end position="131"/>
    </location>
</feature>
<dbReference type="NCBIfam" id="NF007228">
    <property type="entry name" value="PRK09646.1"/>
    <property type="match status" value="1"/>
</dbReference>
<keyword evidence="4" id="KW-0804">Transcription</keyword>
<evidence type="ECO:0000313" key="9">
    <source>
        <dbReference type="Proteomes" id="UP001164693"/>
    </source>
</evidence>
<evidence type="ECO:0000259" key="6">
    <source>
        <dbReference type="Pfam" id="PF04542"/>
    </source>
</evidence>
<sequence>MQQADPWRTTAPRRGRPAGSVTVNDVRFLRTSATGDGGHDDPDPDPAGLLAASARGDQGAFARLYDLTAARVHGMVLRVVRDPAQAAEVTQDVYLQIWRESARFDPTAGAVLPWLLMIAHRRAVDRVRAAQSSTLREDRYAAVHTDRPYDQVSEQVQAGLDAQRVHKALADLTEVQREAITLAYLGGYTHREVAELLHLPLGTVKTRVRDGLIRLRDALGVCDEQS</sequence>
<dbReference type="InterPro" id="IPR013324">
    <property type="entry name" value="RNA_pol_sigma_r3/r4-like"/>
</dbReference>
<dbReference type="InterPro" id="IPR036388">
    <property type="entry name" value="WH-like_DNA-bd_sf"/>
</dbReference>
<dbReference type="Proteomes" id="UP001164693">
    <property type="component" value="Chromosome"/>
</dbReference>
<dbReference type="PANTHER" id="PTHR43133">
    <property type="entry name" value="RNA POLYMERASE ECF-TYPE SIGMA FACTO"/>
    <property type="match status" value="1"/>
</dbReference>
<dbReference type="InterPro" id="IPR039425">
    <property type="entry name" value="RNA_pol_sigma-70-like"/>
</dbReference>
<dbReference type="SUPFAM" id="SSF88659">
    <property type="entry name" value="Sigma3 and sigma4 domains of RNA polymerase sigma factors"/>
    <property type="match status" value="1"/>
</dbReference>
<dbReference type="CDD" id="cd06171">
    <property type="entry name" value="Sigma70_r4"/>
    <property type="match status" value="1"/>
</dbReference>
<dbReference type="InterPro" id="IPR013249">
    <property type="entry name" value="RNA_pol_sigma70_r4_t2"/>
</dbReference>
<keyword evidence="9" id="KW-1185">Reference proteome</keyword>
<feature type="domain" description="RNA polymerase sigma factor 70 region 4 type 2" evidence="7">
    <location>
        <begin position="163"/>
        <end position="214"/>
    </location>
</feature>
<organism evidence="8 9">
    <name type="scientific">Jatrophihabitans cynanchi</name>
    <dbReference type="NCBI Taxonomy" id="2944128"/>
    <lineage>
        <taxon>Bacteria</taxon>
        <taxon>Bacillati</taxon>
        <taxon>Actinomycetota</taxon>
        <taxon>Actinomycetes</taxon>
        <taxon>Jatrophihabitantales</taxon>
        <taxon>Jatrophihabitantaceae</taxon>
        <taxon>Jatrophihabitans</taxon>
    </lineage>
</organism>
<dbReference type="NCBIfam" id="TIGR02937">
    <property type="entry name" value="sigma70-ECF"/>
    <property type="match status" value="1"/>
</dbReference>
<evidence type="ECO:0000259" key="7">
    <source>
        <dbReference type="Pfam" id="PF08281"/>
    </source>
</evidence>